<keyword evidence="2" id="KW-0732">Signal</keyword>
<reference evidence="3 4" key="1">
    <citation type="submission" date="2020-08" db="EMBL/GenBank/DDBJ databases">
        <title>Genomic Encyclopedia of Type Strains, Phase III (KMG-III): the genomes of soil and plant-associated and newly described type strains.</title>
        <authorList>
            <person name="Whitman W."/>
        </authorList>
    </citation>
    <scope>NUCLEOTIDE SEQUENCE [LARGE SCALE GENOMIC DNA]</scope>
    <source>
        <strain evidence="3 4">CECT 8840</strain>
    </source>
</reference>
<keyword evidence="4" id="KW-1185">Reference proteome</keyword>
<gene>
    <name evidence="3" type="ORF">FHS44_004612</name>
</gene>
<name>A0A7W7VPG8_9ACTN</name>
<proteinExistence type="predicted"/>
<evidence type="ECO:0000313" key="4">
    <source>
        <dbReference type="Proteomes" id="UP000552644"/>
    </source>
</evidence>
<organism evidence="3 4">
    <name type="scientific">Streptosporangium saharense</name>
    <dbReference type="NCBI Taxonomy" id="1706840"/>
    <lineage>
        <taxon>Bacteria</taxon>
        <taxon>Bacillati</taxon>
        <taxon>Actinomycetota</taxon>
        <taxon>Actinomycetes</taxon>
        <taxon>Streptosporangiales</taxon>
        <taxon>Streptosporangiaceae</taxon>
        <taxon>Streptosporangium</taxon>
    </lineage>
</organism>
<feature type="chain" id="PRO_5031194364" description="DUF2330 domain-containing protein" evidence="2">
    <location>
        <begin position="29"/>
        <end position="751"/>
    </location>
</feature>
<evidence type="ECO:0000256" key="2">
    <source>
        <dbReference type="SAM" id="SignalP"/>
    </source>
</evidence>
<protein>
    <recommendedName>
        <fullName evidence="5">DUF2330 domain-containing protein</fullName>
    </recommendedName>
</protein>
<feature type="signal peptide" evidence="2">
    <location>
        <begin position="1"/>
        <end position="28"/>
    </location>
</feature>
<dbReference type="EMBL" id="JACHJP010000004">
    <property type="protein sequence ID" value="MBB4917504.1"/>
    <property type="molecule type" value="Genomic_DNA"/>
</dbReference>
<feature type="transmembrane region" description="Helical" evidence="1">
    <location>
        <begin position="723"/>
        <end position="744"/>
    </location>
</feature>
<keyword evidence="1" id="KW-0812">Transmembrane</keyword>
<dbReference type="RefSeq" id="WP_184717760.1">
    <property type="nucleotide sequence ID" value="NZ_JACHJP010000004.1"/>
</dbReference>
<dbReference type="AlphaFoldDB" id="A0A7W7VPG8"/>
<evidence type="ECO:0000256" key="1">
    <source>
        <dbReference type="SAM" id="Phobius"/>
    </source>
</evidence>
<keyword evidence="1" id="KW-1133">Transmembrane helix</keyword>
<accession>A0A7W7VPG8</accession>
<comment type="caution">
    <text evidence="3">The sequence shown here is derived from an EMBL/GenBank/DDBJ whole genome shotgun (WGS) entry which is preliminary data.</text>
</comment>
<dbReference type="Proteomes" id="UP000552644">
    <property type="component" value="Unassembled WGS sequence"/>
</dbReference>
<keyword evidence="1" id="KW-0472">Membrane</keyword>
<evidence type="ECO:0008006" key="5">
    <source>
        <dbReference type="Google" id="ProtNLM"/>
    </source>
</evidence>
<evidence type="ECO:0000313" key="3">
    <source>
        <dbReference type="EMBL" id="MBB4917504.1"/>
    </source>
</evidence>
<sequence>MPQVRRRLAALATLLGVALSLLVPGASAAPKPSPSPPGHYRLLRPPGTTAEDAEVDAAIREGMPGEPMVRELTEAAVRIGGKNSVISQDGNISVQWFDLKSLANAEDLPEWVRKKVPEIHDLLLDAGAESARSGAAERMIIEGVEYGEANKEVYRAIGATPDSRLVKITSGSTSRKTNPDGEHSELRAIQWLEKYLPNVLMEVSRSRTDGDPIRGSKARILARRIMDRTGLYFASPRGPCLDKCDRATRIFAGGFALVHYGRMGSRESKAAGAFVSLFMPKARIALGLWKRNPSRDAFVKAWDEKATAMSRQKNARQEEARRDNLGLGACPPTGASGYGGAGERRVLAMAARPLAASCAESGSSALAEGDYGGVDLSTLELRYLSDRPDAGDVRYAFSARAASPGGTSGDGPQAAAAATAATADLRTWLVLSPQTFWVNLNPTEPDRVIDPALGQTGAGRAMLEADLRMKRTQGKLLDPDTAFGARYWKAMARSEGKLCFSSRMWIVPGDVRVYEDDDSLYVLQAPLTVKMKAEDIGGSYSCGSTDPAASARNEELERSTVLPEIVKAVNTAPEYAPLRRAFTARVVAEWIRRRHEAGHRTSFDDLIDSGDLGGARRDDGWRPRQVFDDYVRSIRDREFTFRQTVRRGRTTLVRTLTFGGVDFGSVPTTTVDAAEMNRLHPDLPRVVRASASHPEKGRDGVIWLGERQTFPEPSLWTRAGDFLSGRTGVLVLVVAGLGVVLFGFRGRRPKR</sequence>